<dbReference type="Proteomes" id="UP000007797">
    <property type="component" value="Unassembled WGS sequence"/>
</dbReference>
<keyword evidence="2" id="KW-1133">Transmembrane helix</keyword>
<evidence type="ECO:0000313" key="3">
    <source>
        <dbReference type="EMBL" id="EGG19009.1"/>
    </source>
</evidence>
<evidence type="ECO:0000256" key="2">
    <source>
        <dbReference type="SAM" id="Phobius"/>
    </source>
</evidence>
<evidence type="ECO:0000256" key="1">
    <source>
        <dbReference type="SAM" id="MobiDB-lite"/>
    </source>
</evidence>
<feature type="region of interest" description="Disordered" evidence="1">
    <location>
        <begin position="57"/>
        <end position="76"/>
    </location>
</feature>
<feature type="transmembrane region" description="Helical" evidence="2">
    <location>
        <begin position="30"/>
        <end position="49"/>
    </location>
</feature>
<proteinExistence type="predicted"/>
<dbReference type="EMBL" id="GL883016">
    <property type="protein sequence ID" value="EGG19009.1"/>
    <property type="molecule type" value="Genomic_DNA"/>
</dbReference>
<protein>
    <submittedName>
        <fullName evidence="3">Uncharacterized protein</fullName>
    </submittedName>
</protein>
<reference evidence="4" key="1">
    <citation type="journal article" date="2011" name="Genome Res.">
        <title>Phylogeny-wide analysis of social amoeba genomes highlights ancient origins for complex intercellular communication.</title>
        <authorList>
            <person name="Heidel A.J."/>
            <person name="Lawal H.M."/>
            <person name="Felder M."/>
            <person name="Schilde C."/>
            <person name="Helps N.R."/>
            <person name="Tunggal B."/>
            <person name="Rivero F."/>
            <person name="John U."/>
            <person name="Schleicher M."/>
            <person name="Eichinger L."/>
            <person name="Platzer M."/>
            <person name="Noegel A.A."/>
            <person name="Schaap P."/>
            <person name="Gloeckner G."/>
        </authorList>
    </citation>
    <scope>NUCLEOTIDE SEQUENCE [LARGE SCALE GENOMIC DNA]</scope>
    <source>
        <strain evidence="4">SH3</strain>
    </source>
</reference>
<evidence type="ECO:0000313" key="4">
    <source>
        <dbReference type="Proteomes" id="UP000007797"/>
    </source>
</evidence>
<name>F4PYY0_CACFS</name>
<dbReference type="AlphaFoldDB" id="F4PYY0"/>
<keyword evidence="4" id="KW-1185">Reference proteome</keyword>
<dbReference type="KEGG" id="dfa:DFA_02252"/>
<dbReference type="OrthoDB" id="15824at2759"/>
<organism evidence="3 4">
    <name type="scientific">Cavenderia fasciculata</name>
    <name type="common">Slime mold</name>
    <name type="synonym">Dictyostelium fasciculatum</name>
    <dbReference type="NCBI Taxonomy" id="261658"/>
    <lineage>
        <taxon>Eukaryota</taxon>
        <taxon>Amoebozoa</taxon>
        <taxon>Evosea</taxon>
        <taxon>Eumycetozoa</taxon>
        <taxon>Dictyostelia</taxon>
        <taxon>Acytosteliales</taxon>
        <taxon>Cavenderiaceae</taxon>
        <taxon>Cavenderia</taxon>
    </lineage>
</organism>
<dbReference type="RefSeq" id="XP_004366642.1">
    <property type="nucleotide sequence ID" value="XM_004366585.1"/>
</dbReference>
<sequence length="76" mass="8606">MGAVQRYPYPKSVWAFSGGWWNDFPKGYAAFRNKFVVGLVGVLAGTFYISTRLEREATQHHPEAGSTFTHKLRKNA</sequence>
<dbReference type="GeneID" id="14871041"/>
<keyword evidence="2" id="KW-0472">Membrane</keyword>
<gene>
    <name evidence="3" type="ORF">DFA_02252</name>
</gene>
<keyword evidence="2" id="KW-0812">Transmembrane</keyword>
<accession>F4PYY0</accession>